<evidence type="ECO:0008006" key="4">
    <source>
        <dbReference type="Google" id="ProtNLM"/>
    </source>
</evidence>
<evidence type="ECO:0000313" key="3">
    <source>
        <dbReference type="Proteomes" id="UP000594262"/>
    </source>
</evidence>
<dbReference type="AlphaFoldDB" id="A0A7M5XK73"/>
<dbReference type="EnsemblMetazoa" id="CLYHEMT024298.1">
    <property type="protein sequence ID" value="CLYHEMP024298.1"/>
    <property type="gene ID" value="CLYHEMG024298"/>
</dbReference>
<feature type="compositionally biased region" description="Low complexity" evidence="1">
    <location>
        <begin position="244"/>
        <end position="255"/>
    </location>
</feature>
<dbReference type="Gene3D" id="3.90.1750.10">
    <property type="entry name" value="Hect, E3 ligase catalytic domains"/>
    <property type="match status" value="1"/>
</dbReference>
<feature type="region of interest" description="Disordered" evidence="1">
    <location>
        <begin position="294"/>
        <end position="375"/>
    </location>
</feature>
<evidence type="ECO:0000313" key="2">
    <source>
        <dbReference type="EnsemblMetazoa" id="CLYHEMP024298.2"/>
    </source>
</evidence>
<feature type="compositionally biased region" description="Polar residues" evidence="1">
    <location>
        <begin position="360"/>
        <end position="375"/>
    </location>
</feature>
<reference evidence="2" key="1">
    <citation type="submission" date="2021-01" db="UniProtKB">
        <authorList>
            <consortium name="EnsemblMetazoa"/>
        </authorList>
    </citation>
    <scope>IDENTIFICATION</scope>
</reference>
<feature type="compositionally biased region" description="Low complexity" evidence="1">
    <location>
        <begin position="322"/>
        <end position="333"/>
    </location>
</feature>
<feature type="compositionally biased region" description="Polar residues" evidence="1">
    <location>
        <begin position="198"/>
        <end position="217"/>
    </location>
</feature>
<dbReference type="GO" id="GO:0004842">
    <property type="term" value="F:ubiquitin-protein transferase activity"/>
    <property type="evidence" value="ECO:0007669"/>
    <property type="project" value="InterPro"/>
</dbReference>
<feature type="compositionally biased region" description="Low complexity" evidence="1">
    <location>
        <begin position="348"/>
        <end position="359"/>
    </location>
</feature>
<dbReference type="EnsemblMetazoa" id="CLYHEMT024298.3">
    <property type="protein sequence ID" value="CLYHEMP024298.3"/>
    <property type="gene ID" value="CLYHEMG024298"/>
</dbReference>
<proteinExistence type="predicted"/>
<accession>A0A7M5XK73</accession>
<dbReference type="SUPFAM" id="SSF56204">
    <property type="entry name" value="Hect, E3 ligase catalytic domain"/>
    <property type="match status" value="1"/>
</dbReference>
<dbReference type="OrthoDB" id="6141057at2759"/>
<protein>
    <recommendedName>
        <fullName evidence="4">HECT domain-containing protein</fullName>
    </recommendedName>
</protein>
<name>A0A7M5XK73_9CNID</name>
<organism evidence="2 3">
    <name type="scientific">Clytia hemisphaerica</name>
    <dbReference type="NCBI Taxonomy" id="252671"/>
    <lineage>
        <taxon>Eukaryota</taxon>
        <taxon>Metazoa</taxon>
        <taxon>Cnidaria</taxon>
        <taxon>Hydrozoa</taxon>
        <taxon>Hydroidolina</taxon>
        <taxon>Leptothecata</taxon>
        <taxon>Obeliida</taxon>
        <taxon>Clytiidae</taxon>
        <taxon>Clytia</taxon>
    </lineage>
</organism>
<feature type="compositionally biased region" description="Low complexity" evidence="1">
    <location>
        <begin position="296"/>
        <end position="307"/>
    </location>
</feature>
<feature type="compositionally biased region" description="Polar residues" evidence="1">
    <location>
        <begin position="256"/>
        <end position="272"/>
    </location>
</feature>
<evidence type="ECO:0000256" key="1">
    <source>
        <dbReference type="SAM" id="MobiDB-lite"/>
    </source>
</evidence>
<feature type="region of interest" description="Disordered" evidence="1">
    <location>
        <begin position="198"/>
        <end position="272"/>
    </location>
</feature>
<feature type="compositionally biased region" description="Low complexity" evidence="1">
    <location>
        <begin position="218"/>
        <end position="228"/>
    </location>
</feature>
<feature type="compositionally biased region" description="Polar residues" evidence="1">
    <location>
        <begin position="229"/>
        <end position="243"/>
    </location>
</feature>
<dbReference type="Proteomes" id="UP000594262">
    <property type="component" value="Unplaced"/>
</dbReference>
<feature type="compositionally biased region" description="Polar residues" evidence="1">
    <location>
        <begin position="308"/>
        <end position="321"/>
    </location>
</feature>
<dbReference type="EnsemblMetazoa" id="CLYHEMT024298.2">
    <property type="protein sequence ID" value="CLYHEMP024298.2"/>
    <property type="gene ID" value="CLYHEMG024298"/>
</dbReference>
<sequence>MNHQGVIIVTNERVNENLMPLSQDGNMNPSNGGYLLNNLSFQSQLSNETLAHQPLSRMINPTQSMMPTLMDQSISNISGLVDVNMNSSNGGYLLNNLSFQSQLFNETLANQPLSVMVNPTQSLMPTLMDQSVSNISGLVDVDLNPLAGPVVNNLTNLIHLPTDISSALSESYSVPSTADLVARHQPTSLNCSTISLSPSVPSTANPATSHQPTPSNCSTISLSSSVPSTANPVANHQPATLNRSTSSLSPSVPSTANQVASHQPTLSNCSTISLSPSVPSTANPVANHHTATLNRSTSSLSPSVPSTANPVASHQPATLNRSTSSLSPSVPSTANPVANHHTATLNRSTSSLSPSVPSTANPVASHQPATLNRSTSSLSYCTGAPLLSATTLPGGSSISRSQPIRASDIVFTINLNITYGVNKAQLKVRRSQSPEVLYLKVEQLFPNLIGKNYHLVNSLDNEYYIRRNIPLHLKTFVKDNDTVEVVSEDASIFNNQLDIPSDLTFLEKMRSDTLEKFTQRQELLIRRTNLVDDTMTQFNFSNSNIYVRFEGERGEDLDGLSRSLFSDFWNAFCEKYGIGYDNYLLTNPSHSLSPILMKNLGQILASGYMIANYIPPFINNAVLFQILTGNEPSNDLTKREFLKCLNREDCKILQRASEESEYDVSLKNSLQELFVKFSMNGIPSPHSIKELTNRLIFHVTFALPACLLYYMKEGIKETNSMPLNGITEDLFITLMQKMKPNGVEVADLLEPKYTLLKRHEEKVFEFVKEFVKQLPTDECCNFLRFVTGCERLAKIYIEFNGAIYRELMVPLPHTCGPTLEVSRYIENQEDLDGLFRGVLKEKDIWVRYENP</sequence>
<keyword evidence="3" id="KW-1185">Reference proteome</keyword>
<dbReference type="InterPro" id="IPR035983">
    <property type="entry name" value="Hect_E3_ubiquitin_ligase"/>
</dbReference>